<organism evidence="10 11">
    <name type="scientific">Phytophthora cactorum</name>
    <dbReference type="NCBI Taxonomy" id="29920"/>
    <lineage>
        <taxon>Eukaryota</taxon>
        <taxon>Sar</taxon>
        <taxon>Stramenopiles</taxon>
        <taxon>Oomycota</taxon>
        <taxon>Peronosporomycetes</taxon>
        <taxon>Peronosporales</taxon>
        <taxon>Peronosporaceae</taxon>
        <taxon>Phytophthora</taxon>
    </lineage>
</organism>
<evidence type="ECO:0000313" key="11">
    <source>
        <dbReference type="Proteomes" id="UP000688947"/>
    </source>
</evidence>
<comment type="subcellular location">
    <subcellularLocation>
        <location evidence="2">Chromosome</location>
    </subcellularLocation>
    <subcellularLocation>
        <location evidence="1">Nucleus</location>
    </subcellularLocation>
</comment>
<feature type="non-terminal residue" evidence="10">
    <location>
        <position position="1"/>
    </location>
</feature>
<dbReference type="InterPro" id="IPR003616">
    <property type="entry name" value="Post-SET_dom"/>
</dbReference>
<dbReference type="AlphaFoldDB" id="A0A8T1U9P6"/>
<feature type="domain" description="Post-SET" evidence="9">
    <location>
        <begin position="120"/>
        <end position="136"/>
    </location>
</feature>
<keyword evidence="4" id="KW-0489">Methyltransferase</keyword>
<keyword evidence="3" id="KW-0158">Chromosome</keyword>
<accession>A0A8T1U9P6</accession>
<name>A0A8T1U9P6_9STRA</name>
<protein>
    <recommendedName>
        <fullName evidence="12">SET domain-containing protein</fullName>
    </recommendedName>
</protein>
<evidence type="ECO:0000256" key="1">
    <source>
        <dbReference type="ARBA" id="ARBA00004123"/>
    </source>
</evidence>
<comment type="caution">
    <text evidence="10">The sequence shown here is derived from an EMBL/GenBank/DDBJ whole genome shotgun (WGS) entry which is preliminary data.</text>
</comment>
<keyword evidence="5" id="KW-0808">Transferase</keyword>
<evidence type="ECO:0000259" key="9">
    <source>
        <dbReference type="PROSITE" id="PS50868"/>
    </source>
</evidence>
<dbReference type="PROSITE" id="PS50280">
    <property type="entry name" value="SET"/>
    <property type="match status" value="1"/>
</dbReference>
<dbReference type="PROSITE" id="PS50868">
    <property type="entry name" value="POST_SET"/>
    <property type="match status" value="1"/>
</dbReference>
<reference evidence="10" key="1">
    <citation type="submission" date="2021-01" db="EMBL/GenBank/DDBJ databases">
        <title>Phytophthora aleatoria, a newly-described species from Pinus radiata is distinct from Phytophthora cactorum isolates based on comparative genomics.</title>
        <authorList>
            <person name="Mcdougal R."/>
            <person name="Panda P."/>
            <person name="Williams N."/>
            <person name="Studholme D.J."/>
        </authorList>
    </citation>
    <scope>NUCLEOTIDE SEQUENCE</scope>
    <source>
        <strain evidence="10">NZFS 3830</strain>
    </source>
</reference>
<evidence type="ECO:0000256" key="7">
    <source>
        <dbReference type="ARBA" id="ARBA00023242"/>
    </source>
</evidence>
<dbReference type="Proteomes" id="UP000688947">
    <property type="component" value="Unassembled WGS sequence"/>
</dbReference>
<dbReference type="Pfam" id="PF00856">
    <property type="entry name" value="SET"/>
    <property type="match status" value="1"/>
</dbReference>
<dbReference type="PANTHER" id="PTHR22884">
    <property type="entry name" value="SET DOMAIN PROTEINS"/>
    <property type="match status" value="1"/>
</dbReference>
<evidence type="ECO:0000259" key="8">
    <source>
        <dbReference type="PROSITE" id="PS50280"/>
    </source>
</evidence>
<dbReference type="InterPro" id="IPR050777">
    <property type="entry name" value="SET2_Histone-Lys_MeTrsfase"/>
</dbReference>
<dbReference type="GO" id="GO:0032259">
    <property type="term" value="P:methylation"/>
    <property type="evidence" value="ECO:0007669"/>
    <property type="project" value="UniProtKB-KW"/>
</dbReference>
<dbReference type="EMBL" id="JAENGZ010000677">
    <property type="protein sequence ID" value="KAG6955399.1"/>
    <property type="molecule type" value="Genomic_DNA"/>
</dbReference>
<evidence type="ECO:0008006" key="12">
    <source>
        <dbReference type="Google" id="ProtNLM"/>
    </source>
</evidence>
<dbReference type="GO" id="GO:0005694">
    <property type="term" value="C:chromosome"/>
    <property type="evidence" value="ECO:0007669"/>
    <property type="project" value="UniProtKB-SubCell"/>
</dbReference>
<keyword evidence="7" id="KW-0539">Nucleus</keyword>
<gene>
    <name evidence="10" type="ORF">JG687_00011228</name>
</gene>
<feature type="domain" description="SET" evidence="8">
    <location>
        <begin position="1"/>
        <end position="117"/>
    </location>
</feature>
<evidence type="ECO:0000313" key="10">
    <source>
        <dbReference type="EMBL" id="KAG6955399.1"/>
    </source>
</evidence>
<proteinExistence type="predicted"/>
<evidence type="ECO:0000256" key="4">
    <source>
        <dbReference type="ARBA" id="ARBA00022603"/>
    </source>
</evidence>
<evidence type="ECO:0000256" key="2">
    <source>
        <dbReference type="ARBA" id="ARBA00004286"/>
    </source>
</evidence>
<dbReference type="GO" id="GO:0005634">
    <property type="term" value="C:nucleus"/>
    <property type="evidence" value="ECO:0007669"/>
    <property type="project" value="UniProtKB-SubCell"/>
</dbReference>
<keyword evidence="6" id="KW-0949">S-adenosyl-L-methionine</keyword>
<dbReference type="InterPro" id="IPR001214">
    <property type="entry name" value="SET_dom"/>
</dbReference>
<evidence type="ECO:0000256" key="6">
    <source>
        <dbReference type="ARBA" id="ARBA00022691"/>
    </source>
</evidence>
<dbReference type="OrthoDB" id="97863at2759"/>
<evidence type="ECO:0000256" key="3">
    <source>
        <dbReference type="ARBA" id="ARBA00022454"/>
    </source>
</evidence>
<sequence>VFERLADCGWLKELWGTVFLRGSGFRWVLLSVNTPEYGYTKDKLRVSDYTIALDIRLSRKQKLLIEACDRGSIARFINHSCSANCAFFEVQNRLFVTVVAMALESIAPDTEVTVDYGDSLWFECLCGAENCRGVSGLSD</sequence>
<evidence type="ECO:0000256" key="5">
    <source>
        <dbReference type="ARBA" id="ARBA00022679"/>
    </source>
</evidence>
<dbReference type="GO" id="GO:0008168">
    <property type="term" value="F:methyltransferase activity"/>
    <property type="evidence" value="ECO:0007669"/>
    <property type="project" value="UniProtKB-KW"/>
</dbReference>